<proteinExistence type="predicted"/>
<keyword evidence="2" id="KW-1185">Reference proteome</keyword>
<dbReference type="AlphaFoldDB" id="A0A9W7W394"/>
<gene>
    <name evidence="1" type="ORF">Tdes44962_MAKER02569</name>
</gene>
<reference evidence="1 2" key="1">
    <citation type="journal article" date="2018" name="IMA Fungus">
        <title>IMA Genome-F 10: Nine draft genome sequences of Claviceps purpurea s.lat., including C. arundinis, C. humidiphila, and C. cf. spartinae, pseudomolecules for the pitch canker pathogen Fusarium circinatum, draft genome of Davidsoniella eucalypti, Grosmannia galeiformis, Quambalaria eucalypti, and Teratosphaeria destructans.</title>
        <authorList>
            <person name="Wingfield B.D."/>
            <person name="Liu M."/>
            <person name="Nguyen H.D."/>
            <person name="Lane F.A."/>
            <person name="Morgan S.W."/>
            <person name="De Vos L."/>
            <person name="Wilken P.M."/>
            <person name="Duong T.A."/>
            <person name="Aylward J."/>
            <person name="Coetzee M.P."/>
            <person name="Dadej K."/>
            <person name="De Beer Z.W."/>
            <person name="Findlay W."/>
            <person name="Havenga M."/>
            <person name="Kolarik M."/>
            <person name="Menzies J.G."/>
            <person name="Naidoo K."/>
            <person name="Pochopski O."/>
            <person name="Shoukouhi P."/>
            <person name="Santana Q.C."/>
            <person name="Seifert K.A."/>
            <person name="Soal N."/>
            <person name="Steenkamp E.T."/>
            <person name="Tatham C.T."/>
            <person name="van der Nest M.A."/>
            <person name="Wingfield M.J."/>
        </authorList>
    </citation>
    <scope>NUCLEOTIDE SEQUENCE [LARGE SCALE GENOMIC DNA]</scope>
    <source>
        <strain evidence="1">CMW44962</strain>
    </source>
</reference>
<organism evidence="1 2">
    <name type="scientific">Teratosphaeria destructans</name>
    <dbReference type="NCBI Taxonomy" id="418781"/>
    <lineage>
        <taxon>Eukaryota</taxon>
        <taxon>Fungi</taxon>
        <taxon>Dikarya</taxon>
        <taxon>Ascomycota</taxon>
        <taxon>Pezizomycotina</taxon>
        <taxon>Dothideomycetes</taxon>
        <taxon>Dothideomycetidae</taxon>
        <taxon>Mycosphaerellales</taxon>
        <taxon>Teratosphaeriaceae</taxon>
        <taxon>Teratosphaeria</taxon>
    </lineage>
</organism>
<sequence>MRKRRALSSEKPAVVDKATLITDKRMSNVEHSSSEAREMLGDRSSVKPLHMLGTFLRENAVQFWWQYLPCLFGALAGGKSPSSTKAEP</sequence>
<dbReference type="EMBL" id="RIBY02001778">
    <property type="protein sequence ID" value="KAH9828205.1"/>
    <property type="molecule type" value="Genomic_DNA"/>
</dbReference>
<evidence type="ECO:0000313" key="2">
    <source>
        <dbReference type="Proteomes" id="UP001138500"/>
    </source>
</evidence>
<accession>A0A9W7W394</accession>
<dbReference type="Proteomes" id="UP001138500">
    <property type="component" value="Unassembled WGS sequence"/>
</dbReference>
<evidence type="ECO:0000313" key="1">
    <source>
        <dbReference type="EMBL" id="KAH9828205.1"/>
    </source>
</evidence>
<name>A0A9W7W394_9PEZI</name>
<comment type="caution">
    <text evidence="1">The sequence shown here is derived from an EMBL/GenBank/DDBJ whole genome shotgun (WGS) entry which is preliminary data.</text>
</comment>
<reference evidence="1 2" key="2">
    <citation type="journal article" date="2021" name="Curr. Genet.">
        <title>Genetic response to nitrogen starvation in the aggressive Eucalyptus foliar pathogen Teratosphaeria destructans.</title>
        <authorList>
            <person name="Havenga M."/>
            <person name="Wingfield B.D."/>
            <person name="Wingfield M.J."/>
            <person name="Dreyer L.L."/>
            <person name="Roets F."/>
            <person name="Aylward J."/>
        </authorList>
    </citation>
    <scope>NUCLEOTIDE SEQUENCE [LARGE SCALE GENOMIC DNA]</scope>
    <source>
        <strain evidence="1">CMW44962</strain>
    </source>
</reference>
<protein>
    <submittedName>
        <fullName evidence="1">Uncharacterized protein</fullName>
    </submittedName>
</protein>